<keyword evidence="3" id="KW-0812">Transmembrane</keyword>
<dbReference type="InParanoid" id="A0A409W121"/>
<gene>
    <name evidence="5" type="ORF">CVT24_002367</name>
</gene>
<evidence type="ECO:0000256" key="1">
    <source>
        <dbReference type="ARBA" id="ARBA00022801"/>
    </source>
</evidence>
<keyword evidence="3" id="KW-0472">Membrane</keyword>
<evidence type="ECO:0000313" key="6">
    <source>
        <dbReference type="Proteomes" id="UP000284842"/>
    </source>
</evidence>
<dbReference type="Pfam" id="PF07470">
    <property type="entry name" value="Glyco_hydro_88"/>
    <property type="match status" value="1"/>
</dbReference>
<keyword evidence="3" id="KW-1133">Transmembrane helix</keyword>
<dbReference type="OrthoDB" id="540611at2759"/>
<dbReference type="AlphaFoldDB" id="A0A409W121"/>
<feature type="chain" id="PRO_5019138360" evidence="4">
    <location>
        <begin position="25"/>
        <end position="722"/>
    </location>
</feature>
<protein>
    <submittedName>
        <fullName evidence="5">Uncharacterized protein</fullName>
    </submittedName>
</protein>
<feature type="transmembrane region" description="Helical" evidence="3">
    <location>
        <begin position="571"/>
        <end position="592"/>
    </location>
</feature>
<dbReference type="InterPro" id="IPR008928">
    <property type="entry name" value="6-hairpin_glycosidase_sf"/>
</dbReference>
<dbReference type="InterPro" id="IPR012341">
    <property type="entry name" value="6hp_glycosidase-like_sf"/>
</dbReference>
<feature type="transmembrane region" description="Helical" evidence="3">
    <location>
        <begin position="419"/>
        <end position="438"/>
    </location>
</feature>
<evidence type="ECO:0000256" key="2">
    <source>
        <dbReference type="SAM" id="MobiDB-lite"/>
    </source>
</evidence>
<feature type="transmembrane region" description="Helical" evidence="3">
    <location>
        <begin position="500"/>
        <end position="519"/>
    </location>
</feature>
<dbReference type="GO" id="GO:0005975">
    <property type="term" value="P:carbohydrate metabolic process"/>
    <property type="evidence" value="ECO:0007669"/>
    <property type="project" value="InterPro"/>
</dbReference>
<dbReference type="STRING" id="181874.A0A409W121"/>
<evidence type="ECO:0000256" key="4">
    <source>
        <dbReference type="SAM" id="SignalP"/>
    </source>
</evidence>
<reference evidence="5 6" key="1">
    <citation type="journal article" date="2018" name="Evol. Lett.">
        <title>Horizontal gene cluster transfer increased hallucinogenic mushroom diversity.</title>
        <authorList>
            <person name="Reynolds H.T."/>
            <person name="Vijayakumar V."/>
            <person name="Gluck-Thaler E."/>
            <person name="Korotkin H.B."/>
            <person name="Matheny P.B."/>
            <person name="Slot J.C."/>
        </authorList>
    </citation>
    <scope>NUCLEOTIDE SEQUENCE [LARGE SCALE GENOMIC DNA]</scope>
    <source>
        <strain evidence="5 6">2629</strain>
    </source>
</reference>
<feature type="transmembrane region" description="Helical" evidence="3">
    <location>
        <begin position="613"/>
        <end position="633"/>
    </location>
</feature>
<feature type="transmembrane region" description="Helical" evidence="3">
    <location>
        <begin position="450"/>
        <end position="470"/>
    </location>
</feature>
<dbReference type="Proteomes" id="UP000284842">
    <property type="component" value="Unassembled WGS sequence"/>
</dbReference>
<feature type="transmembrane region" description="Helical" evidence="3">
    <location>
        <begin position="531"/>
        <end position="551"/>
    </location>
</feature>
<keyword evidence="1" id="KW-0378">Hydrolase</keyword>
<keyword evidence="4" id="KW-0732">Signal</keyword>
<dbReference type="PANTHER" id="PTHR33886">
    <property type="entry name" value="UNSATURATED RHAMNOGALACTURONAN HYDROLASE (EUROFUNG)"/>
    <property type="match status" value="1"/>
</dbReference>
<dbReference type="PANTHER" id="PTHR33886:SF8">
    <property type="entry name" value="UNSATURATED RHAMNOGALACTURONAN HYDROLASE (EUROFUNG)"/>
    <property type="match status" value="1"/>
</dbReference>
<organism evidence="5 6">
    <name type="scientific">Panaeolus cyanescens</name>
    <dbReference type="NCBI Taxonomy" id="181874"/>
    <lineage>
        <taxon>Eukaryota</taxon>
        <taxon>Fungi</taxon>
        <taxon>Dikarya</taxon>
        <taxon>Basidiomycota</taxon>
        <taxon>Agaricomycotina</taxon>
        <taxon>Agaricomycetes</taxon>
        <taxon>Agaricomycetidae</taxon>
        <taxon>Agaricales</taxon>
        <taxon>Agaricineae</taxon>
        <taxon>Galeropsidaceae</taxon>
        <taxon>Panaeolus</taxon>
    </lineage>
</organism>
<dbReference type="EMBL" id="NHTK01005881">
    <property type="protein sequence ID" value="PPQ72210.1"/>
    <property type="molecule type" value="Genomic_DNA"/>
</dbReference>
<feature type="region of interest" description="Disordered" evidence="2">
    <location>
        <begin position="697"/>
        <end position="722"/>
    </location>
</feature>
<dbReference type="InterPro" id="IPR010905">
    <property type="entry name" value="Glyco_hydro_88"/>
</dbReference>
<feature type="signal peptide" evidence="4">
    <location>
        <begin position="1"/>
        <end position="24"/>
    </location>
</feature>
<name>A0A409W121_9AGAR</name>
<dbReference type="Gene3D" id="1.50.10.10">
    <property type="match status" value="1"/>
</dbReference>
<proteinExistence type="predicted"/>
<dbReference type="InterPro" id="IPR052043">
    <property type="entry name" value="PolySaccharide_Degr_Enz"/>
</dbReference>
<feature type="transmembrane region" description="Helical" evidence="3">
    <location>
        <begin position="648"/>
        <end position="664"/>
    </location>
</feature>
<evidence type="ECO:0000313" key="5">
    <source>
        <dbReference type="EMBL" id="PPQ72210.1"/>
    </source>
</evidence>
<sequence>MKLSTTASLLTFGTLLSSLSTSIARPYSYAEWAADSAIRRKQGNGLDTSNNAVVSYEHGELQWGLRQLYERTGNATYYNYIVTGADNIVFDNGTVHGKYTLTEYTLDPVRYSRTKAQKWKTAADTFRKQLETHPRTAQGQYWHKQRYFNQGWLDGIYMGDIFYAQYTKDFQPNNATAWADIAAQFNLMYQNTLQQPGSANYTGLLYHGYDYSKTAVWASSDRGHSPEVWDRALGWYCMALVDGIEIFPTNNAGRNTLLNILRDLAPKVRDAADPTSGVWWLVMTQPGRAGNYFESSGSSMFVYALLKGVRLGYIPDPDGSIVRAMKKAYQYMITHWVIENADGTMNWTNTVQVGSLDQKGDYAYYIGVPQVLNDLKGLAAFLLASIDPLRSAAANVLRSRAIRLVMEATTQADRACFDGIVLSALSYGALVMLYIQLTQVLLRKPKRGRVFWGIVVYSTLLAPLATVAFVGKFRLAEVIYVIERDQPHPKDIAIRNSTQWFSVMGTVCSTLLAWMSDWIMIYRIIVLWNKWWLAIPPGIIYAARIAMSLPLMLIETGRLNINQYMLYGNVFYGLCVSLNIMFTALISARLFMMRHKAERVLGRLQASLYNSTITIFVESGAFFTLWAMTYLILRTRNSWVQDVFQQPYAYVLAISRMLIVLRMAQDRAWSRDIIDAADTGVLDWQVSSSNSIALHTVGDDHPQMQNLPKKLRNDSLSSKSLR</sequence>
<dbReference type="GO" id="GO:0016787">
    <property type="term" value="F:hydrolase activity"/>
    <property type="evidence" value="ECO:0007669"/>
    <property type="project" value="UniProtKB-KW"/>
</dbReference>
<keyword evidence="6" id="KW-1185">Reference proteome</keyword>
<evidence type="ECO:0000256" key="3">
    <source>
        <dbReference type="SAM" id="Phobius"/>
    </source>
</evidence>
<accession>A0A409W121</accession>
<comment type="caution">
    <text evidence="5">The sequence shown here is derived from an EMBL/GenBank/DDBJ whole genome shotgun (WGS) entry which is preliminary data.</text>
</comment>
<dbReference type="SUPFAM" id="SSF48208">
    <property type="entry name" value="Six-hairpin glycosidases"/>
    <property type="match status" value="1"/>
</dbReference>